<feature type="transmembrane region" description="Helical" evidence="1">
    <location>
        <begin position="278"/>
        <end position="302"/>
    </location>
</feature>
<feature type="transmembrane region" description="Helical" evidence="1">
    <location>
        <begin position="99"/>
        <end position="115"/>
    </location>
</feature>
<comment type="caution">
    <text evidence="2">The sequence shown here is derived from an EMBL/GenBank/DDBJ whole genome shotgun (WGS) entry which is preliminary data.</text>
</comment>
<accession>M0BJX7</accession>
<evidence type="ECO:0000313" key="2">
    <source>
        <dbReference type="EMBL" id="ELZ11155.1"/>
    </source>
</evidence>
<proteinExistence type="predicted"/>
<feature type="transmembrane region" description="Helical" evidence="1">
    <location>
        <begin position="165"/>
        <end position="187"/>
    </location>
</feature>
<protein>
    <submittedName>
        <fullName evidence="2">Uncharacterized protein</fullName>
    </submittedName>
</protein>
<keyword evidence="1" id="KW-0472">Membrane</keyword>
<evidence type="ECO:0000313" key="3">
    <source>
        <dbReference type="Proteomes" id="UP000011560"/>
    </source>
</evidence>
<feature type="transmembrane region" description="Helical" evidence="1">
    <location>
        <begin position="72"/>
        <end position="93"/>
    </location>
</feature>
<dbReference type="EMBL" id="AOIQ01000013">
    <property type="protein sequence ID" value="ELZ11155.1"/>
    <property type="molecule type" value="Genomic_DNA"/>
</dbReference>
<sequence>MSHLSQAYQVANGMNLLSTFYPGMPSLVEINREVTNQSARVILMSLGPIFFLVFVVFIGLITRQLTLKSRGLIVGVIIGLMLLPINLVATHLYPHPNSFTILFASIGIFLSITMLRSPDRDKFTSLFVFIIAMIAYHPQHALNMIAVLAVFGISWEFTDRSSPRILRNPLVSVSSVMAVIWTTWVLAQSRFEQSFVSVVKGILSAGQTDVTAGRGDTLAQLGSGIVELTLRLFFIDLLALIFGAVSGIFALAWAARRAGLESSLLRAIPIKKVATDHKTVFCIITTFIPVIAFFGIFLASGVTQQFMRFFGFGMFLASIIIAVGLHQTLELAPREPRSTGAAIVLTIILTTSLVGASLTYHSSPMIFQDTGHVTEASVEGFETQFDYHNGVEMMGTRTPVWRYAVALEPGEESPMLKYTGVFRENPPPDHFANQSLHQRYETDRVLMTTAKGRWLDTTLYDNIRYSSDDYAYLDRQPGIDKTYDNGDVRSYFIHSNDTSMVEEETTSE</sequence>
<name>M0BJX7_9EURY</name>
<reference evidence="2 3" key="1">
    <citation type="journal article" date="2014" name="PLoS Genet.">
        <title>Phylogenetically driven sequencing of extremely halophilic archaea reveals strategies for static and dynamic osmo-response.</title>
        <authorList>
            <person name="Becker E.A."/>
            <person name="Seitzer P.M."/>
            <person name="Tritt A."/>
            <person name="Larsen D."/>
            <person name="Krusor M."/>
            <person name="Yao A.I."/>
            <person name="Wu D."/>
            <person name="Madern D."/>
            <person name="Eisen J.A."/>
            <person name="Darling A.E."/>
            <person name="Facciotti M.T."/>
        </authorList>
    </citation>
    <scope>NUCLEOTIDE SEQUENCE [LARGE SCALE GENOMIC DNA]</scope>
    <source>
        <strain evidence="2 3">JCM 14624</strain>
    </source>
</reference>
<gene>
    <name evidence="2" type="ORF">C479_07598</name>
</gene>
<keyword evidence="3" id="KW-1185">Reference proteome</keyword>
<dbReference type="Proteomes" id="UP000011560">
    <property type="component" value="Unassembled WGS sequence"/>
</dbReference>
<feature type="transmembrane region" description="Helical" evidence="1">
    <location>
        <begin position="309"/>
        <end position="329"/>
    </location>
</feature>
<organism evidence="2 3">
    <name type="scientific">Halovivax asiaticus JCM 14624</name>
    <dbReference type="NCBI Taxonomy" id="1227490"/>
    <lineage>
        <taxon>Archaea</taxon>
        <taxon>Methanobacteriati</taxon>
        <taxon>Methanobacteriota</taxon>
        <taxon>Stenosarchaea group</taxon>
        <taxon>Halobacteria</taxon>
        <taxon>Halobacteriales</taxon>
        <taxon>Natrialbaceae</taxon>
        <taxon>Halovivax</taxon>
    </lineage>
</organism>
<dbReference type="AlphaFoldDB" id="M0BJX7"/>
<feature type="transmembrane region" description="Helical" evidence="1">
    <location>
        <begin position="127"/>
        <end position="153"/>
    </location>
</feature>
<feature type="transmembrane region" description="Helical" evidence="1">
    <location>
        <begin position="232"/>
        <end position="255"/>
    </location>
</feature>
<keyword evidence="1" id="KW-0812">Transmembrane</keyword>
<feature type="transmembrane region" description="Helical" evidence="1">
    <location>
        <begin position="41"/>
        <end position="60"/>
    </location>
</feature>
<evidence type="ECO:0000256" key="1">
    <source>
        <dbReference type="SAM" id="Phobius"/>
    </source>
</evidence>
<keyword evidence="1" id="KW-1133">Transmembrane helix</keyword>
<feature type="transmembrane region" description="Helical" evidence="1">
    <location>
        <begin position="341"/>
        <end position="360"/>
    </location>
</feature>